<dbReference type="EMBL" id="CADCVM010000255">
    <property type="protein sequence ID" value="CAA9499906.1"/>
    <property type="molecule type" value="Genomic_DNA"/>
</dbReference>
<feature type="region of interest" description="Disordered" evidence="1">
    <location>
        <begin position="92"/>
        <end position="114"/>
    </location>
</feature>
<accession>A0A6J4SIG3</accession>
<gene>
    <name evidence="2" type="ORF">AVDCRST_MAG05-2382</name>
</gene>
<organism evidence="2">
    <name type="scientific">uncultured Rubrobacteraceae bacterium</name>
    <dbReference type="NCBI Taxonomy" id="349277"/>
    <lineage>
        <taxon>Bacteria</taxon>
        <taxon>Bacillati</taxon>
        <taxon>Actinomycetota</taxon>
        <taxon>Rubrobacteria</taxon>
        <taxon>Rubrobacterales</taxon>
        <taxon>Rubrobacteraceae</taxon>
        <taxon>environmental samples</taxon>
    </lineage>
</organism>
<proteinExistence type="predicted"/>
<protein>
    <submittedName>
        <fullName evidence="2">Uncharacterized protein</fullName>
    </submittedName>
</protein>
<evidence type="ECO:0000313" key="2">
    <source>
        <dbReference type="EMBL" id="CAA9499906.1"/>
    </source>
</evidence>
<reference evidence="2" key="1">
    <citation type="submission" date="2020-02" db="EMBL/GenBank/DDBJ databases">
        <authorList>
            <person name="Meier V. D."/>
        </authorList>
    </citation>
    <scope>NUCLEOTIDE SEQUENCE</scope>
    <source>
        <strain evidence="2">AVDCRST_MAG05</strain>
    </source>
</reference>
<sequence length="114" mass="13039">MYAPHIRPARCRPAFLEVAEDEGYRSRRNAETVERFGGSPCMPSETGAVSPKDDPKWDNMYYTFMCNWQLSSECYRRRSDVEQVFSMVKGKFRDSVRPRDDEGAGERGTGEGSV</sequence>
<dbReference type="AlphaFoldDB" id="A0A6J4SIG3"/>
<evidence type="ECO:0000256" key="1">
    <source>
        <dbReference type="SAM" id="MobiDB-lite"/>
    </source>
</evidence>
<name>A0A6J4SIG3_9ACTN</name>